<feature type="region of interest" description="Disordered" evidence="1">
    <location>
        <begin position="100"/>
        <end position="119"/>
    </location>
</feature>
<proteinExistence type="predicted"/>
<dbReference type="AlphaFoldDB" id="A0A812R0Z0"/>
<reference evidence="2" key="1">
    <citation type="submission" date="2021-02" db="EMBL/GenBank/DDBJ databases">
        <authorList>
            <person name="Dougan E. K."/>
            <person name="Rhodes N."/>
            <person name="Thang M."/>
            <person name="Chan C."/>
        </authorList>
    </citation>
    <scope>NUCLEOTIDE SEQUENCE</scope>
</reference>
<gene>
    <name evidence="2" type="primary">DUSP9</name>
    <name evidence="2" type="ORF">SNEC2469_LOCUS11415</name>
</gene>
<dbReference type="Proteomes" id="UP000601435">
    <property type="component" value="Unassembled WGS sequence"/>
</dbReference>
<feature type="compositionally biased region" description="Basic and acidic residues" evidence="1">
    <location>
        <begin position="108"/>
        <end position="119"/>
    </location>
</feature>
<feature type="non-terminal residue" evidence="2">
    <location>
        <position position="1"/>
    </location>
</feature>
<protein>
    <submittedName>
        <fullName evidence="2">DUSP9 protein</fullName>
    </submittedName>
</protein>
<feature type="region of interest" description="Disordered" evidence="1">
    <location>
        <begin position="1"/>
        <end position="21"/>
    </location>
</feature>
<evidence type="ECO:0000313" key="3">
    <source>
        <dbReference type="Proteomes" id="UP000601435"/>
    </source>
</evidence>
<keyword evidence="3" id="KW-1185">Reference proteome</keyword>
<name>A0A812R0Z0_9DINO</name>
<dbReference type="OrthoDB" id="422079at2759"/>
<evidence type="ECO:0000313" key="2">
    <source>
        <dbReference type="EMBL" id="CAE7415467.1"/>
    </source>
</evidence>
<organism evidence="2 3">
    <name type="scientific">Symbiodinium necroappetens</name>
    <dbReference type="NCBI Taxonomy" id="1628268"/>
    <lineage>
        <taxon>Eukaryota</taxon>
        <taxon>Sar</taxon>
        <taxon>Alveolata</taxon>
        <taxon>Dinophyceae</taxon>
        <taxon>Suessiales</taxon>
        <taxon>Symbiodiniaceae</taxon>
        <taxon>Symbiodinium</taxon>
    </lineage>
</organism>
<accession>A0A812R0Z0</accession>
<sequence>MPPPNESMSLSYVERSAPSKRNDKVQAFNRGKEAAFADALEFCRQGLGILGEEILLSVRSEMQSTAEQIRLEVAEAVESNQLSVSSNLELLHTRVQSLANSENTKQAHSHESRGFDQNEASRKLVMRREEQIMQIHEQLSRMLEHFSKVQKKSDMDLCMQHLAGKIDVQKMLDVQTMNLMQKIREIQLNSPDLSMTLQ</sequence>
<feature type="compositionally biased region" description="Polar residues" evidence="1">
    <location>
        <begin position="1"/>
        <end position="10"/>
    </location>
</feature>
<evidence type="ECO:0000256" key="1">
    <source>
        <dbReference type="SAM" id="MobiDB-lite"/>
    </source>
</evidence>
<comment type="caution">
    <text evidence="2">The sequence shown here is derived from an EMBL/GenBank/DDBJ whole genome shotgun (WGS) entry which is preliminary data.</text>
</comment>
<dbReference type="EMBL" id="CAJNJA010018109">
    <property type="protein sequence ID" value="CAE7415467.1"/>
    <property type="molecule type" value="Genomic_DNA"/>
</dbReference>